<sequence>MFEKKRKKQKEIGEQKSFWLLNNVNVNQKNTSSSPSFLDITNGIRSKFTTTNGHVPCEFELFQFFRIIINNDSHI</sequence>
<gene>
    <name evidence="1" type="ORF">DERP_005787</name>
</gene>
<evidence type="ECO:0000313" key="1">
    <source>
        <dbReference type="EMBL" id="KAH9419280.1"/>
    </source>
</evidence>
<comment type="caution">
    <text evidence="1">The sequence shown here is derived from an EMBL/GenBank/DDBJ whole genome shotgun (WGS) entry which is preliminary data.</text>
</comment>
<name>A0ABQ8JA12_DERPT</name>
<accession>A0ABQ8JA12</accession>
<organism evidence="1 2">
    <name type="scientific">Dermatophagoides pteronyssinus</name>
    <name type="common">European house dust mite</name>
    <dbReference type="NCBI Taxonomy" id="6956"/>
    <lineage>
        <taxon>Eukaryota</taxon>
        <taxon>Metazoa</taxon>
        <taxon>Ecdysozoa</taxon>
        <taxon>Arthropoda</taxon>
        <taxon>Chelicerata</taxon>
        <taxon>Arachnida</taxon>
        <taxon>Acari</taxon>
        <taxon>Acariformes</taxon>
        <taxon>Sarcoptiformes</taxon>
        <taxon>Astigmata</taxon>
        <taxon>Psoroptidia</taxon>
        <taxon>Analgoidea</taxon>
        <taxon>Pyroglyphidae</taxon>
        <taxon>Dermatophagoidinae</taxon>
        <taxon>Dermatophagoides</taxon>
    </lineage>
</organism>
<dbReference type="EMBL" id="NJHN03000060">
    <property type="protein sequence ID" value="KAH9419280.1"/>
    <property type="molecule type" value="Genomic_DNA"/>
</dbReference>
<evidence type="ECO:0000313" key="2">
    <source>
        <dbReference type="Proteomes" id="UP000887458"/>
    </source>
</evidence>
<protein>
    <submittedName>
        <fullName evidence="1">Uncharacterized protein</fullName>
    </submittedName>
</protein>
<proteinExistence type="predicted"/>
<reference evidence="1 2" key="2">
    <citation type="journal article" date="2022" name="Mol. Biol. Evol.">
        <title>Comparative Genomics Reveals Insights into the Divergent Evolution of Astigmatic Mites and Household Pest Adaptations.</title>
        <authorList>
            <person name="Xiong Q."/>
            <person name="Wan A.T."/>
            <person name="Liu X."/>
            <person name="Fung C.S."/>
            <person name="Xiao X."/>
            <person name="Malainual N."/>
            <person name="Hou J."/>
            <person name="Wang L."/>
            <person name="Wang M."/>
            <person name="Yang K.Y."/>
            <person name="Cui Y."/>
            <person name="Leung E.L."/>
            <person name="Nong W."/>
            <person name="Shin S.K."/>
            <person name="Au S.W."/>
            <person name="Jeong K.Y."/>
            <person name="Chew F.T."/>
            <person name="Hui J.H."/>
            <person name="Leung T.F."/>
            <person name="Tungtrongchitr A."/>
            <person name="Zhong N."/>
            <person name="Liu Z."/>
            <person name="Tsui S.K."/>
        </authorList>
    </citation>
    <scope>NUCLEOTIDE SEQUENCE [LARGE SCALE GENOMIC DNA]</scope>
    <source>
        <strain evidence="1">Derp</strain>
    </source>
</reference>
<dbReference type="Proteomes" id="UP000887458">
    <property type="component" value="Unassembled WGS sequence"/>
</dbReference>
<keyword evidence="2" id="KW-1185">Reference proteome</keyword>
<reference evidence="1 2" key="1">
    <citation type="journal article" date="2018" name="J. Allergy Clin. Immunol.">
        <title>High-quality assembly of Dermatophagoides pteronyssinus genome and transcriptome reveals a wide range of novel allergens.</title>
        <authorList>
            <person name="Liu X.Y."/>
            <person name="Yang K.Y."/>
            <person name="Wang M.Q."/>
            <person name="Kwok J.S."/>
            <person name="Zeng X."/>
            <person name="Yang Z."/>
            <person name="Xiao X.J."/>
            <person name="Lau C.P."/>
            <person name="Li Y."/>
            <person name="Huang Z.M."/>
            <person name="Ba J.G."/>
            <person name="Yim A.K."/>
            <person name="Ouyang C.Y."/>
            <person name="Ngai S.M."/>
            <person name="Chan T.F."/>
            <person name="Leung E.L."/>
            <person name="Liu L."/>
            <person name="Liu Z.G."/>
            <person name="Tsui S.K."/>
        </authorList>
    </citation>
    <scope>NUCLEOTIDE SEQUENCE [LARGE SCALE GENOMIC DNA]</scope>
    <source>
        <strain evidence="1">Derp</strain>
    </source>
</reference>